<gene>
    <name evidence="2" type="ORF">DLJ46_13550</name>
</gene>
<keyword evidence="3" id="KW-1185">Reference proteome</keyword>
<dbReference type="Pfam" id="PF00144">
    <property type="entry name" value="Beta-lactamase"/>
    <property type="match status" value="1"/>
</dbReference>
<evidence type="ECO:0000313" key="3">
    <source>
        <dbReference type="Proteomes" id="UP000245683"/>
    </source>
</evidence>
<sequence length="457" mass="48842">MSQNTLAEFVEATATKFGIPGVAVGVWVNGQEMYACYGVTSVDNPLPVDRDTMFVLGSVTKTFTATALMCLVAQGRVDLDAPVRRYVPELRLAEEQTAASITVMNLLNHTGGLGLGFIADTGEGDDALARYVAQLPELELIGPPGARASYSQAGFNLIGRIIEKVTGLTYERAVASLLFEPLGLEHSFYPASDVLSRRFAVGHNPGEDGALAVARLRKRWRGDNPGGGLESSAADLLRWARFHLGDGRTESGEEVMPAEMLQRMKEPTVELRGSSLGDAFGIAWFLRDVDGVRTVGHGGSTNGQFAELLLVPERDFAVVSLSNAGPNGIPFNQAVVQWALEHHVGVVDRDPQPIPHDAAWAREVVGDYDMDSMYVTIAGDGTGLTLEVDIKPEIRAAAVTELPPGYAPAAIGRLPGDGDEYIITEGGMKGQRGFFTRDEHGVVVGVDLAGRVATRVA</sequence>
<comment type="caution">
    <text evidence="2">The sequence shown here is derived from an EMBL/GenBank/DDBJ whole genome shotgun (WGS) entry which is preliminary data.</text>
</comment>
<protein>
    <submittedName>
        <fullName evidence="2">Serine hydrolase</fullName>
    </submittedName>
</protein>
<dbReference type="EMBL" id="QGSV01000175">
    <property type="protein sequence ID" value="PWU47823.1"/>
    <property type="molecule type" value="Genomic_DNA"/>
</dbReference>
<dbReference type="Proteomes" id="UP000245683">
    <property type="component" value="Unassembled WGS sequence"/>
</dbReference>
<dbReference type="RefSeq" id="WP_109945026.1">
    <property type="nucleotide sequence ID" value="NZ_QGGF01000496.1"/>
</dbReference>
<proteinExistence type="predicted"/>
<dbReference type="OrthoDB" id="262125at2"/>
<accession>A0A317K9J5</accession>
<dbReference type="PANTHER" id="PTHR46825:SF15">
    <property type="entry name" value="BETA-LACTAMASE-RELATED DOMAIN-CONTAINING PROTEIN"/>
    <property type="match status" value="1"/>
</dbReference>
<reference evidence="3" key="1">
    <citation type="submission" date="2018-05" db="EMBL/GenBank/DDBJ databases">
        <title>Micromonospora globispora sp. nov. and Micromonospora rugosa sp. nov., isolated from marine sediment.</title>
        <authorList>
            <person name="Carro L."/>
            <person name="Aysel V."/>
            <person name="Cetin D."/>
            <person name="Igual J.M."/>
            <person name="Klenk H.-P."/>
            <person name="Trujillo M.E."/>
            <person name="Sahin N."/>
        </authorList>
    </citation>
    <scope>NUCLEOTIDE SEQUENCE [LARGE SCALE GENOMIC DNA]</scope>
    <source>
        <strain evidence="3">S2904</strain>
    </source>
</reference>
<evidence type="ECO:0000259" key="1">
    <source>
        <dbReference type="Pfam" id="PF00144"/>
    </source>
</evidence>
<dbReference type="InterPro" id="IPR050491">
    <property type="entry name" value="AmpC-like"/>
</dbReference>
<dbReference type="GO" id="GO:0016787">
    <property type="term" value="F:hydrolase activity"/>
    <property type="evidence" value="ECO:0007669"/>
    <property type="project" value="UniProtKB-KW"/>
</dbReference>
<dbReference type="Gene3D" id="3.40.710.10">
    <property type="entry name" value="DD-peptidase/beta-lactamase superfamily"/>
    <property type="match status" value="1"/>
</dbReference>
<name>A0A317K9J5_9ACTN</name>
<dbReference type="AlphaFoldDB" id="A0A317K9J5"/>
<dbReference type="PANTHER" id="PTHR46825">
    <property type="entry name" value="D-ALANYL-D-ALANINE-CARBOXYPEPTIDASE/ENDOPEPTIDASE AMPH"/>
    <property type="match status" value="1"/>
</dbReference>
<dbReference type="InterPro" id="IPR001466">
    <property type="entry name" value="Beta-lactam-related"/>
</dbReference>
<evidence type="ECO:0000313" key="2">
    <source>
        <dbReference type="EMBL" id="PWU47823.1"/>
    </source>
</evidence>
<organism evidence="2 3">
    <name type="scientific">Micromonospora globispora</name>
    <dbReference type="NCBI Taxonomy" id="1450148"/>
    <lineage>
        <taxon>Bacteria</taxon>
        <taxon>Bacillati</taxon>
        <taxon>Actinomycetota</taxon>
        <taxon>Actinomycetes</taxon>
        <taxon>Micromonosporales</taxon>
        <taxon>Micromonosporaceae</taxon>
        <taxon>Micromonospora</taxon>
    </lineage>
</organism>
<keyword evidence="2" id="KW-0378">Hydrolase</keyword>
<feature type="domain" description="Beta-lactamase-related" evidence="1">
    <location>
        <begin position="8"/>
        <end position="327"/>
    </location>
</feature>
<dbReference type="SUPFAM" id="SSF56601">
    <property type="entry name" value="beta-lactamase/transpeptidase-like"/>
    <property type="match status" value="1"/>
</dbReference>
<dbReference type="InterPro" id="IPR012338">
    <property type="entry name" value="Beta-lactam/transpept-like"/>
</dbReference>